<proteinExistence type="inferred from homology"/>
<dbReference type="PROSITE" id="PS50835">
    <property type="entry name" value="IG_LIKE"/>
    <property type="match status" value="1"/>
</dbReference>
<dbReference type="InterPro" id="IPR007110">
    <property type="entry name" value="Ig-like_dom"/>
</dbReference>
<evidence type="ECO:0000256" key="7">
    <source>
        <dbReference type="ARBA" id="ARBA00023180"/>
    </source>
</evidence>
<accession>A0A7R9J1R6</accession>
<dbReference type="GO" id="GO:0016020">
    <property type="term" value="C:membrane"/>
    <property type="evidence" value="ECO:0007669"/>
    <property type="project" value="UniProtKB-SubCell"/>
</dbReference>
<dbReference type="AlphaFoldDB" id="A0A7R9J1R6"/>
<evidence type="ECO:0000256" key="3">
    <source>
        <dbReference type="ARBA" id="ARBA00022692"/>
    </source>
</evidence>
<keyword evidence="5" id="KW-1133">Transmembrane helix</keyword>
<organism evidence="10">
    <name type="scientific">Timema californicum</name>
    <name type="common">California timema</name>
    <name type="synonym">Walking stick</name>
    <dbReference type="NCBI Taxonomy" id="61474"/>
    <lineage>
        <taxon>Eukaryota</taxon>
        <taxon>Metazoa</taxon>
        <taxon>Ecdysozoa</taxon>
        <taxon>Arthropoda</taxon>
        <taxon>Hexapoda</taxon>
        <taxon>Insecta</taxon>
        <taxon>Pterygota</taxon>
        <taxon>Neoptera</taxon>
        <taxon>Polyneoptera</taxon>
        <taxon>Phasmatodea</taxon>
        <taxon>Timematodea</taxon>
        <taxon>Timematoidea</taxon>
        <taxon>Timematidae</taxon>
        <taxon>Timema</taxon>
    </lineage>
</organism>
<keyword evidence="7" id="KW-0325">Glycoprotein</keyword>
<reference evidence="10" key="1">
    <citation type="submission" date="2020-11" db="EMBL/GenBank/DDBJ databases">
        <authorList>
            <person name="Tran Van P."/>
        </authorList>
    </citation>
    <scope>NUCLEOTIDE SEQUENCE</scope>
</reference>
<protein>
    <submittedName>
        <fullName evidence="10">(California timema) hypothetical protein</fullName>
    </submittedName>
</protein>
<dbReference type="Gene3D" id="2.60.40.10">
    <property type="entry name" value="Immunoglobulins"/>
    <property type="match status" value="1"/>
</dbReference>
<dbReference type="SUPFAM" id="SSF48726">
    <property type="entry name" value="Immunoglobulin"/>
    <property type="match status" value="1"/>
</dbReference>
<sequence length="409" mass="46146">MMKLLTVYCLLVIILLNYSEGSIFSKLKGKIKEFFSKKTKIPKEGEFVRESELYYPGMNRQLLEIIGQMWEQYYECLNISHTTIGPHRSVMPEAVMVFEGGSVKFGSKVCVSPAEAEDPDEVTWMHHTKSMNSTQPVQFGEHTLVSPEDKMLHLYNLQQTDSGQFLCKMGNAVTASYFLHVVNDSEPIVNVYPDTAPRNKPHRRPPKIVNELNLEVFSNWEQWSACSQCNEVGKRVRFGMCTVKLIDEDAVSNEGSNSTTTSITIDDTQENIDDQIKKKSEVFEIRNEKGNIIERANNSAGIYSTLQGVPSIRPDVQRVSLYEDTTSNRITIKCPGNLNSDTPVLWQAGDKYINPMLILQQSKGRIYMDGLNHLIINKPRVADSNIYSSLALHEAAALANYAIEAGLYN</sequence>
<evidence type="ECO:0000256" key="1">
    <source>
        <dbReference type="ARBA" id="ARBA00004479"/>
    </source>
</evidence>
<evidence type="ECO:0000256" key="6">
    <source>
        <dbReference type="ARBA" id="ARBA00023136"/>
    </source>
</evidence>
<dbReference type="PANTHER" id="PTHR32178:SF6">
    <property type="entry name" value="IG-LIKE DOMAIN-CONTAINING PROTEIN"/>
    <property type="match status" value="1"/>
</dbReference>
<evidence type="ECO:0000256" key="8">
    <source>
        <dbReference type="SAM" id="SignalP"/>
    </source>
</evidence>
<keyword evidence="3" id="KW-0812">Transmembrane</keyword>
<evidence type="ECO:0000256" key="2">
    <source>
        <dbReference type="ARBA" id="ARBA00008727"/>
    </source>
</evidence>
<feature type="domain" description="Ig-like" evidence="9">
    <location>
        <begin position="86"/>
        <end position="178"/>
    </location>
</feature>
<keyword evidence="4 8" id="KW-0732">Signal</keyword>
<dbReference type="InterPro" id="IPR013783">
    <property type="entry name" value="Ig-like_fold"/>
</dbReference>
<evidence type="ECO:0000256" key="4">
    <source>
        <dbReference type="ARBA" id="ARBA00022729"/>
    </source>
</evidence>
<dbReference type="PANTHER" id="PTHR32178">
    <property type="entry name" value="FAM187"/>
    <property type="match status" value="1"/>
</dbReference>
<evidence type="ECO:0000259" key="9">
    <source>
        <dbReference type="PROSITE" id="PS50835"/>
    </source>
</evidence>
<keyword evidence="6" id="KW-0472">Membrane</keyword>
<evidence type="ECO:0000313" key="10">
    <source>
        <dbReference type="EMBL" id="CAD7571066.1"/>
    </source>
</evidence>
<evidence type="ECO:0000256" key="5">
    <source>
        <dbReference type="ARBA" id="ARBA00022989"/>
    </source>
</evidence>
<comment type="similarity">
    <text evidence="2">Belongs to the FAM187 family.</text>
</comment>
<gene>
    <name evidence="10" type="ORF">TCMB3V08_LOCUS3751</name>
</gene>
<name>A0A7R9J1R6_TIMCA</name>
<comment type="subcellular location">
    <subcellularLocation>
        <location evidence="1">Membrane</location>
        <topology evidence="1">Single-pass type I membrane protein</topology>
    </subcellularLocation>
</comment>
<dbReference type="InterPro" id="IPR039311">
    <property type="entry name" value="FAM187A/B"/>
</dbReference>
<dbReference type="InterPro" id="IPR036179">
    <property type="entry name" value="Ig-like_dom_sf"/>
</dbReference>
<feature type="chain" id="PRO_5031143089" evidence="8">
    <location>
        <begin position="22"/>
        <end position="409"/>
    </location>
</feature>
<feature type="signal peptide" evidence="8">
    <location>
        <begin position="1"/>
        <end position="21"/>
    </location>
</feature>
<dbReference type="EMBL" id="OE180326">
    <property type="protein sequence ID" value="CAD7571066.1"/>
    <property type="molecule type" value="Genomic_DNA"/>
</dbReference>